<dbReference type="EMBL" id="MKFU01000065">
    <property type="protein sequence ID" value="OHY88817.1"/>
    <property type="molecule type" value="Genomic_DNA"/>
</dbReference>
<dbReference type="Proteomes" id="UP000179934">
    <property type="component" value="Unassembled WGS sequence"/>
</dbReference>
<dbReference type="RefSeq" id="WP_042020993.1">
    <property type="nucleotide sequence ID" value="NZ_CDBW01000021.1"/>
</dbReference>
<evidence type="ECO:0000313" key="2">
    <source>
        <dbReference type="Proteomes" id="UP000179934"/>
    </source>
</evidence>
<sequence>MEGMIHSGHLLALLVEMHHYAIVKIALPSVHCQNVAHTDTHHREITTNVGELDANYQPLFLTAGLRVSK</sequence>
<gene>
    <name evidence="1" type="ORF">BJD16_06355</name>
</gene>
<accession>A0A1S2CLL0</accession>
<reference evidence="1 2" key="1">
    <citation type="submission" date="2016-09" db="EMBL/GenBank/DDBJ databases">
        <title>Draft Genome Sequence of Aeromonas sobria Strain 08005, Isolated from Sick Rana catesbeiana.</title>
        <authorList>
            <person name="Yang Q."/>
        </authorList>
    </citation>
    <scope>NUCLEOTIDE SEQUENCE [LARGE SCALE GENOMIC DNA]</scope>
    <source>
        <strain evidence="1 2">08005</strain>
    </source>
</reference>
<dbReference type="GeneID" id="58922541"/>
<protein>
    <submittedName>
        <fullName evidence="1">Uncharacterized protein</fullName>
    </submittedName>
</protein>
<evidence type="ECO:0000313" key="1">
    <source>
        <dbReference type="EMBL" id="OHY88817.1"/>
    </source>
</evidence>
<dbReference type="AlphaFoldDB" id="A0A1S2CLL0"/>
<comment type="caution">
    <text evidence="1">The sequence shown here is derived from an EMBL/GenBank/DDBJ whole genome shotgun (WGS) entry which is preliminary data.</text>
</comment>
<proteinExistence type="predicted"/>
<name>A0A1S2CLL0_AERSO</name>
<organism evidence="1 2">
    <name type="scientific">Aeromonas sobria</name>
    <dbReference type="NCBI Taxonomy" id="646"/>
    <lineage>
        <taxon>Bacteria</taxon>
        <taxon>Pseudomonadati</taxon>
        <taxon>Pseudomonadota</taxon>
        <taxon>Gammaproteobacteria</taxon>
        <taxon>Aeromonadales</taxon>
        <taxon>Aeromonadaceae</taxon>
        <taxon>Aeromonas</taxon>
    </lineage>
</organism>